<proteinExistence type="predicted"/>
<dbReference type="AlphaFoldDB" id="A0A1W1BCA7"/>
<protein>
    <submittedName>
        <fullName evidence="2">Uncharacterized protein</fullName>
    </submittedName>
</protein>
<keyword evidence="1" id="KW-0472">Membrane</keyword>
<evidence type="ECO:0000256" key="1">
    <source>
        <dbReference type="SAM" id="Phobius"/>
    </source>
</evidence>
<organism evidence="2">
    <name type="scientific">hydrothermal vent metagenome</name>
    <dbReference type="NCBI Taxonomy" id="652676"/>
    <lineage>
        <taxon>unclassified sequences</taxon>
        <taxon>metagenomes</taxon>
        <taxon>ecological metagenomes</taxon>
    </lineage>
</organism>
<gene>
    <name evidence="2" type="ORF">MNB_SM-4-506</name>
</gene>
<keyword evidence="1" id="KW-1133">Transmembrane helix</keyword>
<feature type="transmembrane region" description="Helical" evidence="1">
    <location>
        <begin position="94"/>
        <end position="112"/>
    </location>
</feature>
<reference evidence="2" key="1">
    <citation type="submission" date="2016-10" db="EMBL/GenBank/DDBJ databases">
        <authorList>
            <person name="de Groot N.N."/>
        </authorList>
    </citation>
    <scope>NUCLEOTIDE SEQUENCE</scope>
</reference>
<accession>A0A1W1BCA7</accession>
<evidence type="ECO:0000313" key="2">
    <source>
        <dbReference type="EMBL" id="SFV51174.1"/>
    </source>
</evidence>
<feature type="transmembrane region" description="Helical" evidence="1">
    <location>
        <begin position="21"/>
        <end position="43"/>
    </location>
</feature>
<name>A0A1W1BCA7_9ZZZZ</name>
<dbReference type="EMBL" id="FPHF01000011">
    <property type="protein sequence ID" value="SFV51174.1"/>
    <property type="molecule type" value="Genomic_DNA"/>
</dbReference>
<sequence length="113" mass="13123">MNLFLLISNNDLKKYKRLHSIVLWPLTFSVLGVIVFTGITMMAAKHLDFSFSNIIMILITIIYIALEVKRVKSLKYLSDTKEHAFNAYKPMARTILQIEFILILILSLGMWFL</sequence>
<feature type="transmembrane region" description="Helical" evidence="1">
    <location>
        <begin position="49"/>
        <end position="66"/>
    </location>
</feature>
<keyword evidence="1" id="KW-0812">Transmembrane</keyword>